<evidence type="ECO:0000256" key="4">
    <source>
        <dbReference type="ARBA" id="ARBA00022692"/>
    </source>
</evidence>
<keyword evidence="11" id="KW-1185">Reference proteome</keyword>
<dbReference type="EMBL" id="JAWDJR010000008">
    <property type="protein sequence ID" value="KAK9970685.1"/>
    <property type="molecule type" value="Genomic_DNA"/>
</dbReference>
<feature type="compositionally biased region" description="Polar residues" evidence="9">
    <location>
        <begin position="193"/>
        <end position="205"/>
    </location>
</feature>
<name>A0AAW2AAB7_CULAL</name>
<evidence type="ECO:0000256" key="9">
    <source>
        <dbReference type="SAM" id="MobiDB-lite"/>
    </source>
</evidence>
<dbReference type="Pfam" id="PF05781">
    <property type="entry name" value="MRVI1"/>
    <property type="match status" value="1"/>
</dbReference>
<keyword evidence="4" id="KW-0812">Transmembrane</keyword>
<keyword evidence="3" id="KW-0963">Cytoplasm</keyword>
<dbReference type="GO" id="GO:0016020">
    <property type="term" value="C:membrane"/>
    <property type="evidence" value="ECO:0007669"/>
    <property type="project" value="UniProtKB-SubCell"/>
</dbReference>
<evidence type="ECO:0000256" key="3">
    <source>
        <dbReference type="ARBA" id="ARBA00022490"/>
    </source>
</evidence>
<keyword evidence="5" id="KW-1133">Transmembrane helix</keyword>
<proteinExistence type="predicted"/>
<evidence type="ECO:0000256" key="2">
    <source>
        <dbReference type="ARBA" id="ARBA00004496"/>
    </source>
</evidence>
<reference evidence="10 11" key="1">
    <citation type="submission" date="2024-05" db="EMBL/GenBank/DDBJ databases">
        <title>A high-quality chromosomal-level genome assembly of Topmouth culter (Culter alburnus).</title>
        <authorList>
            <person name="Zhao H."/>
        </authorList>
    </citation>
    <scope>NUCLEOTIDE SEQUENCE [LARGE SCALE GENOMIC DNA]</scope>
    <source>
        <strain evidence="10">CATC2023</strain>
        <tissue evidence="10">Muscle</tissue>
    </source>
</reference>
<evidence type="ECO:0000313" key="10">
    <source>
        <dbReference type="EMBL" id="KAK9970685.1"/>
    </source>
</evidence>
<feature type="region of interest" description="Disordered" evidence="9">
    <location>
        <begin position="144"/>
        <end position="215"/>
    </location>
</feature>
<accession>A0AAW2AAB7</accession>
<evidence type="ECO:0000256" key="6">
    <source>
        <dbReference type="ARBA" id="ARBA00023054"/>
    </source>
</evidence>
<evidence type="ECO:0000256" key="7">
    <source>
        <dbReference type="ARBA" id="ARBA00023136"/>
    </source>
</evidence>
<dbReference type="Proteomes" id="UP001479290">
    <property type="component" value="Unassembled WGS sequence"/>
</dbReference>
<evidence type="ECO:0000256" key="1">
    <source>
        <dbReference type="ARBA" id="ARBA00004167"/>
    </source>
</evidence>
<comment type="subcellular location">
    <subcellularLocation>
        <location evidence="2">Cytoplasm</location>
    </subcellularLocation>
    <subcellularLocation>
        <location evidence="1">Membrane</location>
        <topology evidence="1">Single-pass membrane protein</topology>
    </subcellularLocation>
</comment>
<dbReference type="AlphaFoldDB" id="A0AAW2AAB7"/>
<dbReference type="PANTHER" id="PTHR15352:SF4">
    <property type="entry name" value="LYMPHOID-RESTRICTED MEMBRANE PROTEIN-LIKE ISOFORM X1"/>
    <property type="match status" value="1"/>
</dbReference>
<feature type="coiled-coil region" evidence="8">
    <location>
        <begin position="64"/>
        <end position="91"/>
    </location>
</feature>
<evidence type="ECO:0000256" key="8">
    <source>
        <dbReference type="SAM" id="Coils"/>
    </source>
</evidence>
<evidence type="ECO:0000313" key="11">
    <source>
        <dbReference type="Proteomes" id="UP001479290"/>
    </source>
</evidence>
<dbReference type="InterPro" id="IPR008677">
    <property type="entry name" value="MRVI1"/>
</dbReference>
<dbReference type="GO" id="GO:0005737">
    <property type="term" value="C:cytoplasm"/>
    <property type="evidence" value="ECO:0007669"/>
    <property type="project" value="UniProtKB-SubCell"/>
</dbReference>
<sequence>MEIIETLKGMCLDIKRARLLQRLELCLNIIGGTIGRISNTAEVLGAVHQEAKVSHAVELMVAHVENLKLRHERNSVELEEMKKQMEKSSRERYVCEQWEEIDSVDKLEKDSQKPHLRRRISTNIITKQIQRQKVMESEALLSSVSNEISDRDRESNTKKPDHTEDCLLVDRGQAAPREDSPSQTAMVNDPEETSSAQVLPSQTLRLEQDPFYVKK</sequence>
<dbReference type="PANTHER" id="PTHR15352">
    <property type="entry name" value="LYMPHOID-RESTRICTED MEMBRANE PROTEIN, JAW1"/>
    <property type="match status" value="1"/>
</dbReference>
<comment type="caution">
    <text evidence="10">The sequence shown here is derived from an EMBL/GenBank/DDBJ whole genome shotgun (WGS) entry which is preliminary data.</text>
</comment>
<evidence type="ECO:0000256" key="5">
    <source>
        <dbReference type="ARBA" id="ARBA00022989"/>
    </source>
</evidence>
<organism evidence="10 11">
    <name type="scientific">Culter alburnus</name>
    <name type="common">Topmouth culter</name>
    <dbReference type="NCBI Taxonomy" id="194366"/>
    <lineage>
        <taxon>Eukaryota</taxon>
        <taxon>Metazoa</taxon>
        <taxon>Chordata</taxon>
        <taxon>Craniata</taxon>
        <taxon>Vertebrata</taxon>
        <taxon>Euteleostomi</taxon>
        <taxon>Actinopterygii</taxon>
        <taxon>Neopterygii</taxon>
        <taxon>Teleostei</taxon>
        <taxon>Ostariophysi</taxon>
        <taxon>Cypriniformes</taxon>
        <taxon>Xenocyprididae</taxon>
        <taxon>Xenocypridinae</taxon>
        <taxon>Culter</taxon>
    </lineage>
</organism>
<keyword evidence="7" id="KW-0472">Membrane</keyword>
<feature type="compositionally biased region" description="Basic and acidic residues" evidence="9">
    <location>
        <begin position="148"/>
        <end position="165"/>
    </location>
</feature>
<gene>
    <name evidence="10" type="ORF">ABG768_026610</name>
</gene>
<keyword evidence="6 8" id="KW-0175">Coiled coil</keyword>
<protein>
    <submittedName>
        <fullName evidence="10">Uncharacterized protein</fullName>
    </submittedName>
</protein>